<dbReference type="GO" id="GO:0005886">
    <property type="term" value="C:plasma membrane"/>
    <property type="evidence" value="ECO:0007669"/>
    <property type="project" value="UniProtKB-SubCell"/>
</dbReference>
<dbReference type="InterPro" id="IPR036259">
    <property type="entry name" value="MFS_trans_sf"/>
</dbReference>
<comment type="subcellular location">
    <subcellularLocation>
        <location evidence="1">Cell membrane</location>
        <topology evidence="1">Multi-pass membrane protein</topology>
    </subcellularLocation>
</comment>
<evidence type="ECO:0000256" key="7">
    <source>
        <dbReference type="SAM" id="MobiDB-lite"/>
    </source>
</evidence>
<dbReference type="EMBL" id="VUOB01000008">
    <property type="protein sequence ID" value="KAA2265247.1"/>
    <property type="molecule type" value="Genomic_DNA"/>
</dbReference>
<feature type="transmembrane region" description="Helical" evidence="8">
    <location>
        <begin position="76"/>
        <end position="97"/>
    </location>
</feature>
<keyword evidence="11" id="KW-1185">Reference proteome</keyword>
<dbReference type="SUPFAM" id="SSF103473">
    <property type="entry name" value="MFS general substrate transporter"/>
    <property type="match status" value="1"/>
</dbReference>
<gene>
    <name evidence="10" type="ORF">F0L68_05245</name>
</gene>
<feature type="transmembrane region" description="Helical" evidence="8">
    <location>
        <begin position="284"/>
        <end position="307"/>
    </location>
</feature>
<dbReference type="CDD" id="cd06173">
    <property type="entry name" value="MFS_MefA_like"/>
    <property type="match status" value="1"/>
</dbReference>
<feature type="transmembrane region" description="Helical" evidence="8">
    <location>
        <begin position="222"/>
        <end position="245"/>
    </location>
</feature>
<protein>
    <submittedName>
        <fullName evidence="10">MFS transporter</fullName>
    </submittedName>
</protein>
<dbReference type="Proteomes" id="UP000323454">
    <property type="component" value="Unassembled WGS sequence"/>
</dbReference>
<feature type="domain" description="Major facilitator superfamily (MFS) profile" evidence="9">
    <location>
        <begin position="281"/>
        <end position="459"/>
    </location>
</feature>
<sequence>MSERLEAEQAGSGDGEQAQAGRPPSGQSRPVPAEDGRAEITGAADRQPGNDPGLPAAGETVEQGVRTPAFRRLMGAWTVSLVGDGVRIVALPLYTAISTRSPLAASAVAVAAVLPWLLIALPAGVLVDRWRPRRVVATAHAFRAVVTAVLAVAAFTGHAGVALLAAVAFVLASAETFADSAAQLLLVELAGPDDLERANGRFVMVETVGMDLAGPLAASALFLWQPAACFALDALSFVLAAVFVARLPDVVPERAPSAGSMLAGLRAQLAEGGGYLLRSRGLRVLVAAVMLTAISAAAGNAVLALFAIQTLGVPPAVVPGLVVAMSIGAIAGSRTTPALAPRFGAGQTMVGALATLGVSFVLLGAVHHVAVAAVACFLAGFGSAGWNVLSATRRQRLTPSAMMGRVTSAYRVLAWGLMPLGAGLAGPLAQLTSLGTVFLAAGSVIVLTAFVFARPLVRS</sequence>
<evidence type="ECO:0000256" key="8">
    <source>
        <dbReference type="SAM" id="Phobius"/>
    </source>
</evidence>
<dbReference type="PROSITE" id="PS50850">
    <property type="entry name" value="MFS"/>
    <property type="match status" value="1"/>
</dbReference>
<feature type="transmembrane region" description="Helical" evidence="8">
    <location>
        <begin position="313"/>
        <end position="331"/>
    </location>
</feature>
<dbReference type="Gene3D" id="1.20.1250.20">
    <property type="entry name" value="MFS general substrate transporter like domains"/>
    <property type="match status" value="1"/>
</dbReference>
<feature type="transmembrane region" description="Helical" evidence="8">
    <location>
        <begin position="103"/>
        <end position="127"/>
    </location>
</feature>
<evidence type="ECO:0000256" key="1">
    <source>
        <dbReference type="ARBA" id="ARBA00004651"/>
    </source>
</evidence>
<feature type="transmembrane region" description="Helical" evidence="8">
    <location>
        <begin position="409"/>
        <end position="428"/>
    </location>
</feature>
<dbReference type="PANTHER" id="PTHR23513:SF6">
    <property type="entry name" value="MAJOR FACILITATOR SUPERFAMILY ASSOCIATED DOMAIN-CONTAINING PROTEIN"/>
    <property type="match status" value="1"/>
</dbReference>
<dbReference type="RefSeq" id="WP_149848283.1">
    <property type="nucleotide sequence ID" value="NZ_VUOB01000008.1"/>
</dbReference>
<proteinExistence type="predicted"/>
<keyword evidence="2" id="KW-0813">Transport</keyword>
<evidence type="ECO:0000256" key="5">
    <source>
        <dbReference type="ARBA" id="ARBA00022989"/>
    </source>
</evidence>
<name>A0A5B2XND9_9PSEU</name>
<dbReference type="Pfam" id="PF05977">
    <property type="entry name" value="MFS_3"/>
    <property type="match status" value="1"/>
</dbReference>
<comment type="caution">
    <text evidence="10">The sequence shown here is derived from an EMBL/GenBank/DDBJ whole genome shotgun (WGS) entry which is preliminary data.</text>
</comment>
<reference evidence="10 11" key="2">
    <citation type="submission" date="2019-09" db="EMBL/GenBank/DDBJ databases">
        <authorList>
            <person name="Jin C."/>
        </authorList>
    </citation>
    <scope>NUCLEOTIDE SEQUENCE [LARGE SCALE GENOMIC DNA]</scope>
    <source>
        <strain evidence="10 11">AN110305</strain>
    </source>
</reference>
<feature type="transmembrane region" description="Helical" evidence="8">
    <location>
        <begin position="148"/>
        <end position="172"/>
    </location>
</feature>
<organism evidence="10 11">
    <name type="scientific">Solihabitans fulvus</name>
    <dbReference type="NCBI Taxonomy" id="1892852"/>
    <lineage>
        <taxon>Bacteria</taxon>
        <taxon>Bacillati</taxon>
        <taxon>Actinomycetota</taxon>
        <taxon>Actinomycetes</taxon>
        <taxon>Pseudonocardiales</taxon>
        <taxon>Pseudonocardiaceae</taxon>
        <taxon>Solihabitans</taxon>
    </lineage>
</organism>
<evidence type="ECO:0000259" key="9">
    <source>
        <dbReference type="PROSITE" id="PS50850"/>
    </source>
</evidence>
<dbReference type="InterPro" id="IPR010290">
    <property type="entry name" value="TM_effector"/>
</dbReference>
<dbReference type="OrthoDB" id="145388at2"/>
<evidence type="ECO:0000256" key="2">
    <source>
        <dbReference type="ARBA" id="ARBA00022448"/>
    </source>
</evidence>
<evidence type="ECO:0000256" key="6">
    <source>
        <dbReference type="ARBA" id="ARBA00023136"/>
    </source>
</evidence>
<accession>A0A5B2XND9</accession>
<keyword evidence="4 8" id="KW-0812">Transmembrane</keyword>
<keyword evidence="6 8" id="KW-0472">Membrane</keyword>
<dbReference type="GO" id="GO:0022857">
    <property type="term" value="F:transmembrane transporter activity"/>
    <property type="evidence" value="ECO:0007669"/>
    <property type="project" value="InterPro"/>
</dbReference>
<feature type="transmembrane region" description="Helical" evidence="8">
    <location>
        <begin position="369"/>
        <end position="389"/>
    </location>
</feature>
<reference evidence="10 11" key="1">
    <citation type="submission" date="2019-09" db="EMBL/GenBank/DDBJ databases">
        <title>Goodfellowia gen. nov., a new genus of the Pseudonocardineae related to Actinoalloteichus, containing Goodfellowia coeruleoviolacea gen. nov., comb. nov. gen. nov., comb. nov.</title>
        <authorList>
            <person name="Labeda D."/>
        </authorList>
    </citation>
    <scope>NUCLEOTIDE SEQUENCE [LARGE SCALE GENOMIC DNA]</scope>
    <source>
        <strain evidence="10 11">AN110305</strain>
    </source>
</reference>
<evidence type="ECO:0000256" key="3">
    <source>
        <dbReference type="ARBA" id="ARBA00022475"/>
    </source>
</evidence>
<keyword evidence="5 8" id="KW-1133">Transmembrane helix</keyword>
<evidence type="ECO:0000313" key="11">
    <source>
        <dbReference type="Proteomes" id="UP000323454"/>
    </source>
</evidence>
<dbReference type="InterPro" id="IPR020846">
    <property type="entry name" value="MFS_dom"/>
</dbReference>
<keyword evidence="3" id="KW-1003">Cell membrane</keyword>
<feature type="region of interest" description="Disordered" evidence="7">
    <location>
        <begin position="1"/>
        <end position="60"/>
    </location>
</feature>
<dbReference type="AlphaFoldDB" id="A0A5B2XND9"/>
<evidence type="ECO:0000313" key="10">
    <source>
        <dbReference type="EMBL" id="KAA2265247.1"/>
    </source>
</evidence>
<feature type="transmembrane region" description="Helical" evidence="8">
    <location>
        <begin position="343"/>
        <end position="363"/>
    </location>
</feature>
<dbReference type="PANTHER" id="PTHR23513">
    <property type="entry name" value="INTEGRAL MEMBRANE EFFLUX PROTEIN-RELATED"/>
    <property type="match status" value="1"/>
</dbReference>
<feature type="transmembrane region" description="Helical" evidence="8">
    <location>
        <begin position="434"/>
        <end position="453"/>
    </location>
</feature>
<evidence type="ECO:0000256" key="4">
    <source>
        <dbReference type="ARBA" id="ARBA00022692"/>
    </source>
</evidence>